<dbReference type="VEuPathDB" id="FungiDB:PV07_08617"/>
<dbReference type="EMBL" id="KN847044">
    <property type="protein sequence ID" value="KIW25444.1"/>
    <property type="molecule type" value="Genomic_DNA"/>
</dbReference>
<dbReference type="GeneID" id="27347811"/>
<protein>
    <submittedName>
        <fullName evidence="2">Uncharacterized protein</fullName>
    </submittedName>
</protein>
<dbReference type="AlphaFoldDB" id="A0A0D2CPF7"/>
<organism evidence="2 3">
    <name type="scientific">Cladophialophora immunda</name>
    <dbReference type="NCBI Taxonomy" id="569365"/>
    <lineage>
        <taxon>Eukaryota</taxon>
        <taxon>Fungi</taxon>
        <taxon>Dikarya</taxon>
        <taxon>Ascomycota</taxon>
        <taxon>Pezizomycotina</taxon>
        <taxon>Eurotiomycetes</taxon>
        <taxon>Chaetothyriomycetidae</taxon>
        <taxon>Chaetothyriales</taxon>
        <taxon>Herpotrichiellaceae</taxon>
        <taxon>Cladophialophora</taxon>
    </lineage>
</organism>
<dbReference type="Proteomes" id="UP000054466">
    <property type="component" value="Unassembled WGS sequence"/>
</dbReference>
<accession>A0A0D2CPF7</accession>
<dbReference type="HOGENOM" id="CLU_2108761_0_0_1"/>
<reference evidence="2 3" key="1">
    <citation type="submission" date="2015-01" db="EMBL/GenBank/DDBJ databases">
        <title>The Genome Sequence of Cladophialophora immunda CBS83496.</title>
        <authorList>
            <consortium name="The Broad Institute Genomics Platform"/>
            <person name="Cuomo C."/>
            <person name="de Hoog S."/>
            <person name="Gorbushina A."/>
            <person name="Stielow B."/>
            <person name="Teixiera M."/>
            <person name="Abouelleil A."/>
            <person name="Chapman S.B."/>
            <person name="Priest M."/>
            <person name="Young S.K."/>
            <person name="Wortman J."/>
            <person name="Nusbaum C."/>
            <person name="Birren B."/>
        </authorList>
    </citation>
    <scope>NUCLEOTIDE SEQUENCE [LARGE SCALE GENOMIC DNA]</scope>
    <source>
        <strain evidence="2 3">CBS 83496</strain>
    </source>
</reference>
<gene>
    <name evidence="2" type="ORF">PV07_08617</name>
</gene>
<evidence type="ECO:0000313" key="2">
    <source>
        <dbReference type="EMBL" id="KIW25444.1"/>
    </source>
</evidence>
<evidence type="ECO:0000256" key="1">
    <source>
        <dbReference type="SAM" id="MobiDB-lite"/>
    </source>
</evidence>
<evidence type="ECO:0000313" key="3">
    <source>
        <dbReference type="Proteomes" id="UP000054466"/>
    </source>
</evidence>
<keyword evidence="3" id="KW-1185">Reference proteome</keyword>
<dbReference type="RefSeq" id="XP_016245660.1">
    <property type="nucleotide sequence ID" value="XM_016395804.1"/>
</dbReference>
<proteinExistence type="predicted"/>
<sequence length="115" mass="12697">MRDKTKRTCNEAAAQHEPLDAVISILNSGLFDAMHNAACEMLESSERTASEQHTYGYHALQDSRPPDTSLRASPSPEAKCSVGHRTVWTVMLWHWKPSILAPQMAVGEGDVVSLH</sequence>
<feature type="region of interest" description="Disordered" evidence="1">
    <location>
        <begin position="50"/>
        <end position="77"/>
    </location>
</feature>
<name>A0A0D2CPF7_9EURO</name>